<reference evidence="16 17" key="1">
    <citation type="submission" date="2017-06" db="EMBL/GenBank/DDBJ databases">
        <title>A platform for efficient transgenesis in Macrostomum lignano, a flatworm model organism for stem cell research.</title>
        <authorList>
            <person name="Berezikov E."/>
        </authorList>
    </citation>
    <scope>NUCLEOTIDE SEQUENCE [LARGE SCALE GENOMIC DNA]</scope>
    <source>
        <strain evidence="16">DV1</strain>
        <tissue evidence="16">Whole organism</tissue>
    </source>
</reference>
<evidence type="ECO:0000256" key="7">
    <source>
        <dbReference type="ARBA" id="ARBA00023170"/>
    </source>
</evidence>
<evidence type="ECO:0000256" key="1">
    <source>
        <dbReference type="ARBA" id="ARBA00004141"/>
    </source>
</evidence>
<keyword evidence="7" id="KW-0675">Receptor</keyword>
<protein>
    <recommendedName>
        <fullName evidence="18">PBPe domain-containing protein</fullName>
    </recommendedName>
</protein>
<evidence type="ECO:0000256" key="8">
    <source>
        <dbReference type="ARBA" id="ARBA00023180"/>
    </source>
</evidence>
<keyword evidence="9" id="KW-1071">Ligand-gated ion channel</keyword>
<dbReference type="Gene3D" id="1.10.287.70">
    <property type="match status" value="1"/>
</dbReference>
<feature type="region of interest" description="Disordered" evidence="11">
    <location>
        <begin position="519"/>
        <end position="558"/>
    </location>
</feature>
<keyword evidence="4 12" id="KW-1133">Transmembrane helix</keyword>
<dbReference type="Pfam" id="PF10613">
    <property type="entry name" value="Lig_chan-Glu_bd"/>
    <property type="match status" value="1"/>
</dbReference>
<keyword evidence="5" id="KW-0406">Ion transport</keyword>
<evidence type="ECO:0000256" key="6">
    <source>
        <dbReference type="ARBA" id="ARBA00023136"/>
    </source>
</evidence>
<dbReference type="GO" id="GO:0015276">
    <property type="term" value="F:ligand-gated monoatomic ion channel activity"/>
    <property type="evidence" value="ECO:0007669"/>
    <property type="project" value="InterPro"/>
</dbReference>
<dbReference type="Proteomes" id="UP000215902">
    <property type="component" value="Unassembled WGS sequence"/>
</dbReference>
<feature type="transmembrane region" description="Helical" evidence="12">
    <location>
        <begin position="146"/>
        <end position="172"/>
    </location>
</feature>
<gene>
    <name evidence="16" type="ORF">BOX15_Mlig015393g1</name>
</gene>
<evidence type="ECO:0000313" key="17">
    <source>
        <dbReference type="Proteomes" id="UP000215902"/>
    </source>
</evidence>
<dbReference type="SMART" id="SM00079">
    <property type="entry name" value="PBPe"/>
    <property type="match status" value="1"/>
</dbReference>
<evidence type="ECO:0000259" key="14">
    <source>
        <dbReference type="SMART" id="SM00079"/>
    </source>
</evidence>
<keyword evidence="3 12" id="KW-0812">Transmembrane</keyword>
<feature type="transmembrane region" description="Helical" evidence="12">
    <location>
        <begin position="252"/>
        <end position="275"/>
    </location>
</feature>
<keyword evidence="13" id="KW-0732">Signal</keyword>
<evidence type="ECO:0000256" key="3">
    <source>
        <dbReference type="ARBA" id="ARBA00022692"/>
    </source>
</evidence>
<dbReference type="STRING" id="282301.A0A267EZ99"/>
<keyword evidence="6 12" id="KW-0472">Membrane</keyword>
<evidence type="ECO:0000313" key="16">
    <source>
        <dbReference type="EMBL" id="PAA66314.1"/>
    </source>
</evidence>
<dbReference type="SMART" id="SM00918">
    <property type="entry name" value="Lig_chan-Glu_bd"/>
    <property type="match status" value="1"/>
</dbReference>
<evidence type="ECO:0000256" key="12">
    <source>
        <dbReference type="SAM" id="Phobius"/>
    </source>
</evidence>
<evidence type="ECO:0000256" key="11">
    <source>
        <dbReference type="SAM" id="MobiDB-lite"/>
    </source>
</evidence>
<dbReference type="InterPro" id="IPR015683">
    <property type="entry name" value="Ionotropic_Glu_rcpt"/>
</dbReference>
<dbReference type="OrthoDB" id="5984008at2759"/>
<feature type="chain" id="PRO_5012492693" description="PBPe domain-containing protein" evidence="13">
    <location>
        <begin position="23"/>
        <end position="558"/>
    </location>
</feature>
<sequence length="558" mass="61072">MAVSATLLFGLLALSQLSHCSANEVRVGIIKAEGFCKVKTNPTSNETQFVGFIPDIVNELGKRLKFIPRYQLVADGRYGAFEESTGLWNGLMGDVINSTVDFAAAPLTVTALRDAHVDFSHELLDVGLVVLIRRPEKLSQHASRGIGFFLGVFDAGVWCTGMAVFLVTSLLLHLNYRRNPQEAQARLVEHAASSGGSAAAAQSASGGNSAGSGETMRHQFSLAGCAYYTLSTGCFQGYEKSPKSLAGRCLSVTWWIFAGIFSATYAAGFLCALVASGSTYSENFAYLDARDQYQLDSSAMQSAVPVWITGGSTDAFMRTSKEPLFRMFSNMSSSAAKNDPKLANGVRNTSQLIEIVNSSSHYLGIMESPTADFYAKRSGCKLVVVGTLLNERSYALAFNQTESGHRLRDSINEQLLSMRESGFIRQAYRQYFGGQMSTCREHQSDGDSTTPDSVMALNMAGEELARMFRDSLPITLKTFCGVLVLYILGVLVALSLTFVDNYIFSRTARSRHAQVLRNMPDDEPSFRSLSYSDQRRSEQLQQQQKESQPVENIPDELA</sequence>
<feature type="signal peptide" evidence="13">
    <location>
        <begin position="1"/>
        <end position="22"/>
    </location>
</feature>
<keyword evidence="2" id="KW-0813">Transport</keyword>
<feature type="domain" description="Ionotropic glutamate receptor C-terminal" evidence="14">
    <location>
        <begin position="24"/>
        <end position="434"/>
    </location>
</feature>
<dbReference type="SUPFAM" id="SSF53850">
    <property type="entry name" value="Periplasmic binding protein-like II"/>
    <property type="match status" value="1"/>
</dbReference>
<evidence type="ECO:0000256" key="9">
    <source>
        <dbReference type="ARBA" id="ARBA00023286"/>
    </source>
</evidence>
<accession>A0A267EZ99</accession>
<evidence type="ECO:0000259" key="15">
    <source>
        <dbReference type="SMART" id="SM00918"/>
    </source>
</evidence>
<evidence type="ECO:0000256" key="2">
    <source>
        <dbReference type="ARBA" id="ARBA00022448"/>
    </source>
</evidence>
<evidence type="ECO:0000256" key="10">
    <source>
        <dbReference type="ARBA" id="ARBA00023303"/>
    </source>
</evidence>
<dbReference type="Pfam" id="PF00060">
    <property type="entry name" value="Lig_chan"/>
    <property type="match status" value="1"/>
</dbReference>
<evidence type="ECO:0000256" key="5">
    <source>
        <dbReference type="ARBA" id="ARBA00023065"/>
    </source>
</evidence>
<dbReference type="AlphaFoldDB" id="A0A267EZ99"/>
<keyword evidence="10" id="KW-0407">Ion channel</keyword>
<keyword evidence="17" id="KW-1185">Reference proteome</keyword>
<proteinExistence type="predicted"/>
<evidence type="ECO:0000256" key="13">
    <source>
        <dbReference type="SAM" id="SignalP"/>
    </source>
</evidence>
<feature type="domain" description="Ionotropic glutamate receptor L-glutamate and glycine-binding" evidence="15">
    <location>
        <begin position="34"/>
        <end position="97"/>
    </location>
</feature>
<dbReference type="PANTHER" id="PTHR18966">
    <property type="entry name" value="IONOTROPIC GLUTAMATE RECEPTOR"/>
    <property type="match status" value="1"/>
</dbReference>
<dbReference type="Gene3D" id="3.40.190.10">
    <property type="entry name" value="Periplasmic binding protein-like II"/>
    <property type="match status" value="2"/>
</dbReference>
<comment type="subcellular location">
    <subcellularLocation>
        <location evidence="1">Membrane</location>
        <topology evidence="1">Multi-pass membrane protein</topology>
    </subcellularLocation>
</comment>
<evidence type="ECO:0008006" key="18">
    <source>
        <dbReference type="Google" id="ProtNLM"/>
    </source>
</evidence>
<dbReference type="InterPro" id="IPR019594">
    <property type="entry name" value="Glu/Gly-bd"/>
</dbReference>
<feature type="transmembrane region" description="Helical" evidence="12">
    <location>
        <begin position="483"/>
        <end position="504"/>
    </location>
</feature>
<comment type="caution">
    <text evidence="16">The sequence shown here is derived from an EMBL/GenBank/DDBJ whole genome shotgun (WGS) entry which is preliminary data.</text>
</comment>
<organism evidence="16 17">
    <name type="scientific">Macrostomum lignano</name>
    <dbReference type="NCBI Taxonomy" id="282301"/>
    <lineage>
        <taxon>Eukaryota</taxon>
        <taxon>Metazoa</taxon>
        <taxon>Spiralia</taxon>
        <taxon>Lophotrochozoa</taxon>
        <taxon>Platyhelminthes</taxon>
        <taxon>Rhabditophora</taxon>
        <taxon>Macrostomorpha</taxon>
        <taxon>Macrostomida</taxon>
        <taxon>Macrostomidae</taxon>
        <taxon>Macrostomum</taxon>
    </lineage>
</organism>
<dbReference type="InterPro" id="IPR001320">
    <property type="entry name" value="Iontro_rcpt_C"/>
</dbReference>
<keyword evidence="8" id="KW-0325">Glycoprotein</keyword>
<evidence type="ECO:0000256" key="4">
    <source>
        <dbReference type="ARBA" id="ARBA00022989"/>
    </source>
</evidence>
<dbReference type="EMBL" id="NIVC01001569">
    <property type="protein sequence ID" value="PAA66314.1"/>
    <property type="molecule type" value="Genomic_DNA"/>
</dbReference>
<dbReference type="GO" id="GO:0016020">
    <property type="term" value="C:membrane"/>
    <property type="evidence" value="ECO:0007669"/>
    <property type="project" value="UniProtKB-SubCell"/>
</dbReference>
<name>A0A267EZ99_9PLAT</name>